<accession>A0A939PD65</accession>
<keyword evidence="3" id="KW-1185">Reference proteome</keyword>
<dbReference type="AlphaFoldDB" id="A0A939PD65"/>
<reference evidence="2" key="1">
    <citation type="submission" date="2021-03" db="EMBL/GenBank/DDBJ databases">
        <authorList>
            <person name="Kanchanasin P."/>
            <person name="Saeng-In P."/>
            <person name="Phongsopitanun W."/>
            <person name="Yuki M."/>
            <person name="Kudo T."/>
            <person name="Ohkuma M."/>
            <person name="Tanasupawat S."/>
        </authorList>
    </citation>
    <scope>NUCLEOTIDE SEQUENCE</scope>
    <source>
        <strain evidence="2">GKU 128</strain>
    </source>
</reference>
<sequence>MSRRSCTRAAAVAALAIAVTAQPAQAAAPGDLHSAPLPFLWSRSELLDVAADGSSAWVAGYQGAYCVPWVDHCGLYSSGNPVVRRWTGSAWKEYPLQGWSGQGQIGAVVTAPGETWIAGGTIGDSDYYDYLARFDGTAFQKIEKPSANTLDMLSTGPAGTWVAQIPPVGSSDPQLFRRTGSTWTPAALPADLRVNDVQARTATDVWTVGWNSTSTGGKTLAAAHFDGTTWTRVATPATDDEFVKVLPVAANDVYALTWNNLAHWNGTTWTLTPLPQSVDRGADLVRDASGDLWISKGHYPVVGNLLRYSNNTWHDISVPGTLITDVVVAPGTSTIWGVGRKDDNAAAVTNS</sequence>
<dbReference type="EMBL" id="JAGEOJ010000010">
    <property type="protein sequence ID" value="MBO2450440.1"/>
    <property type="molecule type" value="Genomic_DNA"/>
</dbReference>
<name>A0A939PD65_9ACTN</name>
<organism evidence="2 3">
    <name type="scientific">Actinomadura barringtoniae</name>
    <dbReference type="NCBI Taxonomy" id="1427535"/>
    <lineage>
        <taxon>Bacteria</taxon>
        <taxon>Bacillati</taxon>
        <taxon>Actinomycetota</taxon>
        <taxon>Actinomycetes</taxon>
        <taxon>Streptosporangiales</taxon>
        <taxon>Thermomonosporaceae</taxon>
        <taxon>Actinomadura</taxon>
    </lineage>
</organism>
<proteinExistence type="predicted"/>
<comment type="caution">
    <text evidence="2">The sequence shown here is derived from an EMBL/GenBank/DDBJ whole genome shotgun (WGS) entry which is preliminary data.</text>
</comment>
<gene>
    <name evidence="2" type="ORF">J4573_25280</name>
</gene>
<feature type="signal peptide" evidence="1">
    <location>
        <begin position="1"/>
        <end position="26"/>
    </location>
</feature>
<evidence type="ECO:0000313" key="2">
    <source>
        <dbReference type="EMBL" id="MBO2450440.1"/>
    </source>
</evidence>
<dbReference type="Proteomes" id="UP000669179">
    <property type="component" value="Unassembled WGS sequence"/>
</dbReference>
<evidence type="ECO:0008006" key="4">
    <source>
        <dbReference type="Google" id="ProtNLM"/>
    </source>
</evidence>
<keyword evidence="1" id="KW-0732">Signal</keyword>
<evidence type="ECO:0000313" key="3">
    <source>
        <dbReference type="Proteomes" id="UP000669179"/>
    </source>
</evidence>
<dbReference type="RefSeq" id="WP_208258312.1">
    <property type="nucleotide sequence ID" value="NZ_JAGEOJ010000010.1"/>
</dbReference>
<feature type="chain" id="PRO_5036888794" description="Galactose oxidase" evidence="1">
    <location>
        <begin position="27"/>
        <end position="351"/>
    </location>
</feature>
<protein>
    <recommendedName>
        <fullName evidence="4">Galactose oxidase</fullName>
    </recommendedName>
</protein>
<evidence type="ECO:0000256" key="1">
    <source>
        <dbReference type="SAM" id="SignalP"/>
    </source>
</evidence>